<dbReference type="Pfam" id="PF01230">
    <property type="entry name" value="HIT"/>
    <property type="match status" value="1"/>
</dbReference>
<dbReference type="GO" id="GO:0009117">
    <property type="term" value="P:nucleotide metabolic process"/>
    <property type="evidence" value="ECO:0007669"/>
    <property type="project" value="TreeGrafter"/>
</dbReference>
<dbReference type="InterPro" id="IPR011146">
    <property type="entry name" value="HIT-like"/>
</dbReference>
<dbReference type="EMBL" id="FJUY01000003">
    <property type="protein sequence ID" value="CZT16630.1"/>
    <property type="molecule type" value="Genomic_DNA"/>
</dbReference>
<dbReference type="STRING" id="112498.A0A2D3UUK0"/>
<dbReference type="PANTHER" id="PTHR46648">
    <property type="entry name" value="HIT FAMILY PROTEIN 1"/>
    <property type="match status" value="1"/>
</dbReference>
<evidence type="ECO:0000256" key="3">
    <source>
        <dbReference type="PROSITE-ProRule" id="PRU00464"/>
    </source>
</evidence>
<evidence type="ECO:0000313" key="5">
    <source>
        <dbReference type="EMBL" id="CZT16630.1"/>
    </source>
</evidence>
<dbReference type="PROSITE" id="PS51084">
    <property type="entry name" value="HIT_2"/>
    <property type="match status" value="1"/>
</dbReference>
<dbReference type="InterPro" id="IPR019808">
    <property type="entry name" value="Histidine_triad_CS"/>
</dbReference>
<dbReference type="GO" id="GO:0003824">
    <property type="term" value="F:catalytic activity"/>
    <property type="evidence" value="ECO:0007669"/>
    <property type="project" value="InterPro"/>
</dbReference>
<evidence type="ECO:0000256" key="2">
    <source>
        <dbReference type="PIRSR" id="PIRSR601310-3"/>
    </source>
</evidence>
<dbReference type="GeneID" id="35597680"/>
<dbReference type="InterPro" id="IPR001310">
    <property type="entry name" value="Histidine_triad_HIT"/>
</dbReference>
<dbReference type="OrthoDB" id="1915375at2759"/>
<dbReference type="Proteomes" id="UP000225277">
    <property type="component" value="Unassembled WGS sequence"/>
</dbReference>
<evidence type="ECO:0000256" key="1">
    <source>
        <dbReference type="PIRSR" id="PIRSR601310-1"/>
    </source>
</evidence>
<dbReference type="PANTHER" id="PTHR46648:SF2">
    <property type="entry name" value="HIT DOMAIN-CONTAINING PROTEIN"/>
    <property type="match status" value="1"/>
</dbReference>
<evidence type="ECO:0000313" key="6">
    <source>
        <dbReference type="Proteomes" id="UP000225277"/>
    </source>
</evidence>
<gene>
    <name evidence="5" type="ORF">RCC_02465</name>
</gene>
<accession>A0A2D3UUK0</accession>
<keyword evidence="6" id="KW-1185">Reference proteome</keyword>
<name>A0A2D3UUK0_9PEZI</name>
<sequence>MSPIDDHYPQSCAFCAISKTYAPDSSSPVPSAPNPEFLDPQCHLILSTKLVLAFLDIMPIAPGHILLTTRKHYQKLSDIPNTSGSSQDWVRRREAAEAREAARELGEWLPVISRALCKVTGIEDWNIVQNNGERAAQVVPHVHFHLIPRYQERNGSINHGMLKSWTMFGRGSREDLDDDEAALLAGLLREAIKKEIEGWHGQSKL</sequence>
<feature type="active site" description="Tele-AMP-histidine intermediate" evidence="1">
    <location>
        <position position="143"/>
    </location>
</feature>
<evidence type="ECO:0000259" key="4">
    <source>
        <dbReference type="PROSITE" id="PS51084"/>
    </source>
</evidence>
<dbReference type="SUPFAM" id="SSF54197">
    <property type="entry name" value="HIT-like"/>
    <property type="match status" value="1"/>
</dbReference>
<feature type="short sequence motif" description="Histidine triad motif" evidence="2 3">
    <location>
        <begin position="141"/>
        <end position="145"/>
    </location>
</feature>
<dbReference type="PROSITE" id="PS00892">
    <property type="entry name" value="HIT_1"/>
    <property type="match status" value="1"/>
</dbReference>
<protein>
    <submittedName>
        <fullName evidence="5">Related to histidine triad protein</fullName>
    </submittedName>
</protein>
<reference evidence="5 6" key="1">
    <citation type="submission" date="2016-03" db="EMBL/GenBank/DDBJ databases">
        <authorList>
            <person name="Ploux O."/>
        </authorList>
    </citation>
    <scope>NUCLEOTIDE SEQUENCE [LARGE SCALE GENOMIC DNA]</scope>
    <source>
        <strain evidence="5 6">URUG2</strain>
    </source>
</reference>
<organism evidence="5 6">
    <name type="scientific">Ramularia collo-cygni</name>
    <dbReference type="NCBI Taxonomy" id="112498"/>
    <lineage>
        <taxon>Eukaryota</taxon>
        <taxon>Fungi</taxon>
        <taxon>Dikarya</taxon>
        <taxon>Ascomycota</taxon>
        <taxon>Pezizomycotina</taxon>
        <taxon>Dothideomycetes</taxon>
        <taxon>Dothideomycetidae</taxon>
        <taxon>Mycosphaerellales</taxon>
        <taxon>Mycosphaerellaceae</taxon>
        <taxon>Ramularia</taxon>
    </lineage>
</organism>
<dbReference type="RefSeq" id="XP_023623523.1">
    <property type="nucleotide sequence ID" value="XM_023767755.1"/>
</dbReference>
<feature type="domain" description="HIT" evidence="4">
    <location>
        <begin position="31"/>
        <end position="159"/>
    </location>
</feature>
<dbReference type="AlphaFoldDB" id="A0A2D3UUK0"/>
<proteinExistence type="predicted"/>
<dbReference type="InterPro" id="IPR036265">
    <property type="entry name" value="HIT-like_sf"/>
</dbReference>
<dbReference type="Gene3D" id="3.30.428.10">
    <property type="entry name" value="HIT-like"/>
    <property type="match status" value="1"/>
</dbReference>